<evidence type="ECO:0000313" key="1">
    <source>
        <dbReference type="EMBL" id="ORY91185.1"/>
    </source>
</evidence>
<protein>
    <submittedName>
        <fullName evidence="1">Uncharacterized protein</fullName>
    </submittedName>
</protein>
<name>A0A1X2H193_SYNRA</name>
<dbReference type="InParanoid" id="A0A1X2H193"/>
<dbReference type="AlphaFoldDB" id="A0A1X2H193"/>
<dbReference type="OrthoDB" id="2235549at2759"/>
<sequence>MFASRVTYLAVPMTTAAGYAYVRSTAEPAQAYSHIMTVKGSDRTGREQWRKINNGIGSVDVGRSGGGF</sequence>
<gene>
    <name evidence="1" type="ORF">BCR43DRAFT_447016</name>
</gene>
<evidence type="ECO:0000313" key="2">
    <source>
        <dbReference type="Proteomes" id="UP000242180"/>
    </source>
</evidence>
<keyword evidence="2" id="KW-1185">Reference proteome</keyword>
<accession>A0A1X2H193</accession>
<proteinExistence type="predicted"/>
<dbReference type="OMA" id="WRKINNG"/>
<organism evidence="1 2">
    <name type="scientific">Syncephalastrum racemosum</name>
    <name type="common">Filamentous fungus</name>
    <dbReference type="NCBI Taxonomy" id="13706"/>
    <lineage>
        <taxon>Eukaryota</taxon>
        <taxon>Fungi</taxon>
        <taxon>Fungi incertae sedis</taxon>
        <taxon>Mucoromycota</taxon>
        <taxon>Mucoromycotina</taxon>
        <taxon>Mucoromycetes</taxon>
        <taxon>Mucorales</taxon>
        <taxon>Syncephalastraceae</taxon>
        <taxon>Syncephalastrum</taxon>
    </lineage>
</organism>
<reference evidence="1 2" key="1">
    <citation type="submission" date="2016-07" db="EMBL/GenBank/DDBJ databases">
        <title>Pervasive Adenine N6-methylation of Active Genes in Fungi.</title>
        <authorList>
            <consortium name="DOE Joint Genome Institute"/>
            <person name="Mondo S.J."/>
            <person name="Dannebaum R.O."/>
            <person name="Kuo R.C."/>
            <person name="Labutti K."/>
            <person name="Haridas S."/>
            <person name="Kuo A."/>
            <person name="Salamov A."/>
            <person name="Ahrendt S.R."/>
            <person name="Lipzen A."/>
            <person name="Sullivan W."/>
            <person name="Andreopoulos W.B."/>
            <person name="Clum A."/>
            <person name="Lindquist E."/>
            <person name="Daum C."/>
            <person name="Ramamoorthy G.K."/>
            <person name="Gryganskyi A."/>
            <person name="Culley D."/>
            <person name="Magnuson J.K."/>
            <person name="James T.Y."/>
            <person name="O'Malley M.A."/>
            <person name="Stajich J.E."/>
            <person name="Spatafora J.W."/>
            <person name="Visel A."/>
            <person name="Grigoriev I.V."/>
        </authorList>
    </citation>
    <scope>NUCLEOTIDE SEQUENCE [LARGE SCALE GENOMIC DNA]</scope>
    <source>
        <strain evidence="1 2">NRRL 2496</strain>
    </source>
</reference>
<dbReference type="Proteomes" id="UP000242180">
    <property type="component" value="Unassembled WGS sequence"/>
</dbReference>
<comment type="caution">
    <text evidence="1">The sequence shown here is derived from an EMBL/GenBank/DDBJ whole genome shotgun (WGS) entry which is preliminary data.</text>
</comment>
<dbReference type="EMBL" id="MCGN01000011">
    <property type="protein sequence ID" value="ORY91185.1"/>
    <property type="molecule type" value="Genomic_DNA"/>
</dbReference>